<dbReference type="Pfam" id="PF08448">
    <property type="entry name" value="PAS_4"/>
    <property type="match status" value="1"/>
</dbReference>
<evidence type="ECO:0000256" key="4">
    <source>
        <dbReference type="ARBA" id="ARBA00022679"/>
    </source>
</evidence>
<dbReference type="PROSITE" id="PS50112">
    <property type="entry name" value="PAS"/>
    <property type="match status" value="3"/>
</dbReference>
<evidence type="ECO:0000256" key="3">
    <source>
        <dbReference type="ARBA" id="ARBA00022553"/>
    </source>
</evidence>
<evidence type="ECO:0000256" key="6">
    <source>
        <dbReference type="ARBA" id="ARBA00023012"/>
    </source>
</evidence>
<evidence type="ECO:0000256" key="8">
    <source>
        <dbReference type="SAM" id="MobiDB-lite"/>
    </source>
</evidence>
<feature type="domain" description="PAS" evidence="10">
    <location>
        <begin position="437"/>
        <end position="512"/>
    </location>
</feature>
<proteinExistence type="predicted"/>
<dbReference type="PROSITE" id="PS50113">
    <property type="entry name" value="PAC"/>
    <property type="match status" value="2"/>
</dbReference>
<dbReference type="SMART" id="SM00086">
    <property type="entry name" value="PAC"/>
    <property type="match status" value="2"/>
</dbReference>
<keyword evidence="6" id="KW-0902">Two-component regulatory system</keyword>
<keyword evidence="4" id="KW-0808">Transferase</keyword>
<dbReference type="EC" id="2.7.13.3" evidence="2"/>
<dbReference type="PRINTS" id="PR00344">
    <property type="entry name" value="BCTRLSENSOR"/>
</dbReference>
<evidence type="ECO:0000259" key="10">
    <source>
        <dbReference type="PROSITE" id="PS50112"/>
    </source>
</evidence>
<dbReference type="GO" id="GO:0006355">
    <property type="term" value="P:regulation of DNA-templated transcription"/>
    <property type="evidence" value="ECO:0007669"/>
    <property type="project" value="InterPro"/>
</dbReference>
<dbReference type="SMART" id="SM00091">
    <property type="entry name" value="PAS"/>
    <property type="match status" value="3"/>
</dbReference>
<dbReference type="Gene3D" id="3.30.565.10">
    <property type="entry name" value="Histidine kinase-like ATPase, C-terminal domain"/>
    <property type="match status" value="1"/>
</dbReference>
<dbReference type="InterPro" id="IPR001610">
    <property type="entry name" value="PAC"/>
</dbReference>
<sequence length="799" mass="88265">MCAMLGSQAGENPNAVVRPELSIFDRNPDPALDELTELAAVLCNADYAYIGWMDYNRLWFKARFGFKAMEQPRASTADHWMLEKGEPLLIADASQDPRFPPEGIPLAGASPCLSYAAAPLISGDDQTIGTFAVLARERDQFKPEHLTLLEILGRQVVTRLELYNRIRLQEQAQRLRQRTERALAIERCFVAATLDSVPALVAVLDTAGRVVRMNYSCGQLTGLTLAHSVGQPFVDEFLEADDRGWVRGKLQEASSGQVSGPHETEWRTAGGGGRRVSWTLKPLQGPSGEIQYLIVSGQDVTDQRAMEQTLLKSEARYREVVENSLGFVFTCSIEGRLTSLNAFTAETLGYRAEALVGRMVMELMDAEGVAAFQDCLNTLESAEEWQGALPLRRSDGVFRRIAVRSRRMQLPGERPFVLNHGMDVTEQHEAEEALHLATRQRELILEAVGDGIFGIDLEGKVTFINEAGANALGCAPEELVGRDAHELIHHSHADGTPYSRSTSPILQALRRSEPIRMRDEVFWRKDGSAIPVEYSANPIVEDNSVNGMVVAFQDVSERKRLEHMKDEFISTVSHELRTPLTSMRASLGLIQSGSLDKRPEKQRQMIDMAIANSDRLIRLVNDILDFDRGERGRLLLHRQALESDILLRRAADVAHIAASQARIDFRIEAHAPPVFADEERVLQVLSELVGNALKFSPQGTTIRLAAQAVSGNVPGTTEVCFMVEDQGRGIPPGKLERIFDRFQQGDGSDSRAMGGTGLGLALCRSIVEQHGGRIWAESEPGKGSRFLFTLPAATGLEGR</sequence>
<dbReference type="FunFam" id="3.30.565.10:FF:000006">
    <property type="entry name" value="Sensor histidine kinase WalK"/>
    <property type="match status" value="1"/>
</dbReference>
<evidence type="ECO:0000259" key="11">
    <source>
        <dbReference type="PROSITE" id="PS50113"/>
    </source>
</evidence>
<dbReference type="CDD" id="cd00130">
    <property type="entry name" value="PAS"/>
    <property type="match status" value="3"/>
</dbReference>
<dbReference type="SMART" id="SM00388">
    <property type="entry name" value="HisKA"/>
    <property type="match status" value="1"/>
</dbReference>
<dbReference type="FunFam" id="1.10.287.130:FF:000001">
    <property type="entry name" value="Two-component sensor histidine kinase"/>
    <property type="match status" value="1"/>
</dbReference>
<dbReference type="InterPro" id="IPR000014">
    <property type="entry name" value="PAS"/>
</dbReference>
<evidence type="ECO:0000256" key="5">
    <source>
        <dbReference type="ARBA" id="ARBA00022777"/>
    </source>
</evidence>
<dbReference type="Pfam" id="PF01590">
    <property type="entry name" value="GAF"/>
    <property type="match status" value="1"/>
</dbReference>
<dbReference type="PANTHER" id="PTHR43047">
    <property type="entry name" value="TWO-COMPONENT HISTIDINE PROTEIN KINASE"/>
    <property type="match status" value="1"/>
</dbReference>
<feature type="region of interest" description="Disordered" evidence="8">
    <location>
        <begin position="251"/>
        <end position="271"/>
    </location>
</feature>
<dbReference type="GO" id="GO:0009927">
    <property type="term" value="F:histidine phosphotransfer kinase activity"/>
    <property type="evidence" value="ECO:0007669"/>
    <property type="project" value="TreeGrafter"/>
</dbReference>
<dbReference type="InterPro" id="IPR029016">
    <property type="entry name" value="GAF-like_dom_sf"/>
</dbReference>
<dbReference type="GO" id="GO:0000155">
    <property type="term" value="F:phosphorelay sensor kinase activity"/>
    <property type="evidence" value="ECO:0007669"/>
    <property type="project" value="InterPro"/>
</dbReference>
<dbReference type="NCBIfam" id="TIGR00229">
    <property type="entry name" value="sensory_box"/>
    <property type="match status" value="3"/>
</dbReference>
<reference evidence="13" key="1">
    <citation type="submission" date="2018-02" db="EMBL/GenBank/DDBJ databases">
        <authorList>
            <person name="Hausmann B."/>
        </authorList>
    </citation>
    <scope>NUCLEOTIDE SEQUENCE [LARGE SCALE GENOMIC DNA]</scope>
    <source>
        <strain evidence="13">Peat soil MAG SbA5</strain>
    </source>
</reference>
<dbReference type="InterPro" id="IPR000700">
    <property type="entry name" value="PAS-assoc_C"/>
</dbReference>
<dbReference type="OrthoDB" id="9815750at2"/>
<dbReference type="Gene3D" id="1.10.287.130">
    <property type="match status" value="1"/>
</dbReference>
<dbReference type="PANTHER" id="PTHR43047:SF72">
    <property type="entry name" value="OSMOSENSING HISTIDINE PROTEIN KINASE SLN1"/>
    <property type="match status" value="1"/>
</dbReference>
<feature type="domain" description="PAS" evidence="10">
    <location>
        <begin position="313"/>
        <end position="383"/>
    </location>
</feature>
<dbReference type="InterPro" id="IPR013767">
    <property type="entry name" value="PAS_fold"/>
</dbReference>
<dbReference type="InterPro" id="IPR036890">
    <property type="entry name" value="HATPase_C_sf"/>
</dbReference>
<dbReference type="PROSITE" id="PS50109">
    <property type="entry name" value="HIS_KIN"/>
    <property type="match status" value="1"/>
</dbReference>
<evidence type="ECO:0000259" key="9">
    <source>
        <dbReference type="PROSITE" id="PS50109"/>
    </source>
</evidence>
<organism evidence="12 13">
    <name type="scientific">Candidatus Sulfuritelmatomonas gaucii</name>
    <dbReference type="NCBI Taxonomy" id="2043161"/>
    <lineage>
        <taxon>Bacteria</taxon>
        <taxon>Pseudomonadati</taxon>
        <taxon>Acidobacteriota</taxon>
        <taxon>Terriglobia</taxon>
        <taxon>Terriglobales</taxon>
        <taxon>Acidobacteriaceae</taxon>
        <taxon>Candidatus Sulfuritelmatomonas</taxon>
    </lineage>
</organism>
<gene>
    <name evidence="12" type="ORF">SBA5_240013</name>
</gene>
<evidence type="ECO:0000256" key="2">
    <source>
        <dbReference type="ARBA" id="ARBA00012438"/>
    </source>
</evidence>
<evidence type="ECO:0000313" key="12">
    <source>
        <dbReference type="EMBL" id="SPE19430.1"/>
    </source>
</evidence>
<dbReference type="SUPFAM" id="SSF55874">
    <property type="entry name" value="ATPase domain of HSP90 chaperone/DNA topoisomerase II/histidine kinase"/>
    <property type="match status" value="1"/>
</dbReference>
<dbReference type="Pfam" id="PF00512">
    <property type="entry name" value="HisKA"/>
    <property type="match status" value="1"/>
</dbReference>
<feature type="domain" description="PAS" evidence="10">
    <location>
        <begin position="186"/>
        <end position="257"/>
    </location>
</feature>
<dbReference type="Gene3D" id="3.30.450.20">
    <property type="entry name" value="PAS domain"/>
    <property type="match status" value="3"/>
</dbReference>
<dbReference type="Proteomes" id="UP000239735">
    <property type="component" value="Unassembled WGS sequence"/>
</dbReference>
<dbReference type="SMART" id="SM00387">
    <property type="entry name" value="HATPase_c"/>
    <property type="match status" value="1"/>
</dbReference>
<dbReference type="Gene3D" id="3.30.450.40">
    <property type="match status" value="1"/>
</dbReference>
<comment type="catalytic activity">
    <reaction evidence="1">
        <text>ATP + protein L-histidine = ADP + protein N-phospho-L-histidine.</text>
        <dbReference type="EC" id="2.7.13.3"/>
    </reaction>
</comment>
<dbReference type="InterPro" id="IPR003018">
    <property type="entry name" value="GAF"/>
</dbReference>
<dbReference type="InterPro" id="IPR036097">
    <property type="entry name" value="HisK_dim/P_sf"/>
</dbReference>
<dbReference type="InterPro" id="IPR005467">
    <property type="entry name" value="His_kinase_dom"/>
</dbReference>
<keyword evidence="3" id="KW-0597">Phosphoprotein</keyword>
<dbReference type="InterPro" id="IPR035965">
    <property type="entry name" value="PAS-like_dom_sf"/>
</dbReference>
<dbReference type="Pfam" id="PF02518">
    <property type="entry name" value="HATPase_c"/>
    <property type="match status" value="1"/>
</dbReference>
<keyword evidence="5" id="KW-0418">Kinase</keyword>
<feature type="domain" description="Histidine kinase" evidence="9">
    <location>
        <begin position="571"/>
        <end position="794"/>
    </location>
</feature>
<dbReference type="GO" id="GO:0005886">
    <property type="term" value="C:plasma membrane"/>
    <property type="evidence" value="ECO:0007669"/>
    <property type="project" value="TreeGrafter"/>
</dbReference>
<dbReference type="Pfam" id="PF00989">
    <property type="entry name" value="PAS"/>
    <property type="match status" value="2"/>
</dbReference>
<dbReference type="CDD" id="cd16922">
    <property type="entry name" value="HATPase_EvgS-ArcB-TorS-like"/>
    <property type="match status" value="1"/>
</dbReference>
<feature type="domain" description="PAC" evidence="11">
    <location>
        <begin position="511"/>
        <end position="567"/>
    </location>
</feature>
<dbReference type="InterPro" id="IPR003661">
    <property type="entry name" value="HisK_dim/P_dom"/>
</dbReference>
<evidence type="ECO:0000256" key="1">
    <source>
        <dbReference type="ARBA" id="ARBA00000085"/>
    </source>
</evidence>
<dbReference type="AlphaFoldDB" id="A0A2N9L831"/>
<accession>A0A2N9L831</accession>
<dbReference type="InterPro" id="IPR003594">
    <property type="entry name" value="HATPase_dom"/>
</dbReference>
<dbReference type="InterPro" id="IPR004358">
    <property type="entry name" value="Sig_transdc_His_kin-like_C"/>
</dbReference>
<keyword evidence="7" id="KW-0472">Membrane</keyword>
<evidence type="ECO:0000313" key="13">
    <source>
        <dbReference type="Proteomes" id="UP000239735"/>
    </source>
</evidence>
<feature type="domain" description="PAC" evidence="11">
    <location>
        <begin position="262"/>
        <end position="312"/>
    </location>
</feature>
<dbReference type="SUPFAM" id="SSF47384">
    <property type="entry name" value="Homodimeric domain of signal transducing histidine kinase"/>
    <property type="match status" value="1"/>
</dbReference>
<dbReference type="EMBL" id="OKRB01000080">
    <property type="protein sequence ID" value="SPE19430.1"/>
    <property type="molecule type" value="Genomic_DNA"/>
</dbReference>
<dbReference type="SUPFAM" id="SSF55781">
    <property type="entry name" value="GAF domain-like"/>
    <property type="match status" value="1"/>
</dbReference>
<name>A0A2N9L831_9BACT</name>
<dbReference type="CDD" id="cd00082">
    <property type="entry name" value="HisKA"/>
    <property type="match status" value="1"/>
</dbReference>
<dbReference type="SMART" id="SM00065">
    <property type="entry name" value="GAF"/>
    <property type="match status" value="1"/>
</dbReference>
<protein>
    <recommendedName>
        <fullName evidence="2">histidine kinase</fullName>
        <ecNumber evidence="2">2.7.13.3</ecNumber>
    </recommendedName>
</protein>
<dbReference type="SUPFAM" id="SSF55785">
    <property type="entry name" value="PYP-like sensor domain (PAS domain)"/>
    <property type="match status" value="3"/>
</dbReference>
<dbReference type="InterPro" id="IPR013656">
    <property type="entry name" value="PAS_4"/>
</dbReference>
<evidence type="ECO:0000256" key="7">
    <source>
        <dbReference type="ARBA" id="ARBA00023136"/>
    </source>
</evidence>